<dbReference type="Gene3D" id="1.10.472.10">
    <property type="entry name" value="Cyclin-like"/>
    <property type="match status" value="3"/>
</dbReference>
<evidence type="ECO:0000313" key="19">
    <source>
        <dbReference type="Proteomes" id="UP001172457"/>
    </source>
</evidence>
<dbReference type="InterPro" id="IPR004367">
    <property type="entry name" value="Cyclin_C-dom"/>
</dbReference>
<dbReference type="GO" id="GO:0003723">
    <property type="term" value="F:RNA binding"/>
    <property type="evidence" value="ECO:0007669"/>
    <property type="project" value="UniProtKB-KW"/>
</dbReference>
<evidence type="ECO:0000256" key="15">
    <source>
        <dbReference type="SAM" id="Phobius"/>
    </source>
</evidence>
<dbReference type="FunFam" id="3.30.70.270:FF:000020">
    <property type="entry name" value="Transposon Tf2-6 polyprotein-like Protein"/>
    <property type="match status" value="1"/>
</dbReference>
<evidence type="ECO:0000256" key="14">
    <source>
        <dbReference type="SAM" id="MobiDB-lite"/>
    </source>
</evidence>
<dbReference type="InterPro" id="IPR041577">
    <property type="entry name" value="RT_RNaseH_2"/>
</dbReference>
<dbReference type="CDD" id="cd09274">
    <property type="entry name" value="RNase_HI_RT_Ty3"/>
    <property type="match status" value="1"/>
</dbReference>
<dbReference type="InterPro" id="IPR001969">
    <property type="entry name" value="Aspartic_peptidase_AS"/>
</dbReference>
<evidence type="ECO:0000256" key="10">
    <source>
        <dbReference type="ARBA" id="ARBA00023127"/>
    </source>
</evidence>
<evidence type="ECO:0000256" key="7">
    <source>
        <dbReference type="ARBA" id="ARBA00022842"/>
    </source>
</evidence>
<keyword evidence="8" id="KW-0694">RNA-binding</keyword>
<evidence type="ECO:0000256" key="3">
    <source>
        <dbReference type="ARBA" id="ARBA00022679"/>
    </source>
</evidence>
<keyword evidence="19" id="KW-1185">Reference proteome</keyword>
<dbReference type="EMBL" id="JARYMX010000008">
    <property type="protein sequence ID" value="KAJ9537912.1"/>
    <property type="molecule type" value="Genomic_DNA"/>
</dbReference>
<dbReference type="InterPro" id="IPR021109">
    <property type="entry name" value="Peptidase_aspartic_dom_sf"/>
</dbReference>
<dbReference type="InterPro" id="IPR013763">
    <property type="entry name" value="Cyclin-like_dom"/>
</dbReference>
<evidence type="ECO:0000256" key="11">
    <source>
        <dbReference type="ARBA" id="ARBA00023268"/>
    </source>
</evidence>
<dbReference type="Pfam" id="PF17919">
    <property type="entry name" value="RT_RNaseH_2"/>
    <property type="match status" value="1"/>
</dbReference>
<feature type="region of interest" description="Disordered" evidence="14">
    <location>
        <begin position="602"/>
        <end position="621"/>
    </location>
</feature>
<dbReference type="InterPro" id="IPR041588">
    <property type="entry name" value="Integrase_H2C2"/>
</dbReference>
<dbReference type="FunFam" id="1.10.472.10:FF:000013">
    <property type="entry name" value="Cyclin A1"/>
    <property type="match status" value="1"/>
</dbReference>
<feature type="domain" description="Cyclin C-terminal" evidence="17">
    <location>
        <begin position="201"/>
        <end position="323"/>
    </location>
</feature>
<evidence type="ECO:0000256" key="1">
    <source>
        <dbReference type="ARBA" id="ARBA00006955"/>
    </source>
</evidence>
<accession>A0AA38SRJ3</accession>
<evidence type="ECO:0000259" key="17">
    <source>
        <dbReference type="SMART" id="SM01332"/>
    </source>
</evidence>
<dbReference type="SUPFAM" id="SSF50630">
    <property type="entry name" value="Acid proteases"/>
    <property type="match status" value="1"/>
</dbReference>
<dbReference type="Gene3D" id="3.30.70.270">
    <property type="match status" value="1"/>
</dbReference>
<dbReference type="AlphaFoldDB" id="A0AA38SRJ3"/>
<evidence type="ECO:0000256" key="6">
    <source>
        <dbReference type="ARBA" id="ARBA00022759"/>
    </source>
</evidence>
<evidence type="ECO:0000256" key="12">
    <source>
        <dbReference type="ARBA" id="ARBA00023306"/>
    </source>
</evidence>
<dbReference type="InterPro" id="IPR043128">
    <property type="entry name" value="Rev_trsase/Diguanyl_cyclase"/>
</dbReference>
<dbReference type="InterPro" id="IPR006671">
    <property type="entry name" value="Cyclin_N"/>
</dbReference>
<dbReference type="PROSITE" id="PS00141">
    <property type="entry name" value="ASP_PROTEASE"/>
    <property type="match status" value="1"/>
</dbReference>
<keyword evidence="9" id="KW-0229">DNA integration</keyword>
<keyword evidence="4" id="KW-0548">Nucleotidyltransferase</keyword>
<keyword evidence="5" id="KW-0378">Hydrolase</keyword>
<dbReference type="Pfam" id="PF08284">
    <property type="entry name" value="RVP_2"/>
    <property type="match status" value="1"/>
</dbReference>
<keyword evidence="3" id="KW-0808">Transferase</keyword>
<feature type="domain" description="Cyclin-like" evidence="16">
    <location>
        <begin position="209"/>
        <end position="293"/>
    </location>
</feature>
<comment type="similarity">
    <text evidence="1">Belongs to the cyclin family. Cyclin AB subfamily.</text>
</comment>
<dbReference type="InterPro" id="IPR043502">
    <property type="entry name" value="DNA/RNA_pol_sf"/>
</dbReference>
<protein>
    <submittedName>
        <fullName evidence="18">Uncharacterized protein</fullName>
    </submittedName>
</protein>
<sequence length="1131" mass="127712">MANKRPTEAIPFSLPPAKKSRVDFGGPSNVAETAEKSNDPRMCETYAELIDKYHPLVVKFSIYLFIYCFILLFCKCRRKQKEYQMLITFRKYRKILLKRMRGEKVDWLAKVALECQLCPDTLYSSVSYFDRFLSKKAVDEKSLQLVAAASVFLARKYEETCTYTPTAKRLEEMTSNACKEQEIVKMESEIFGSLGYKLRKPTVKTFLRKFMRIAQEDGQMPSLKLESLASYLGNLSLLDYECLKFLPSMVAASAFFLARFTLDPSLSPWNATLEKISGYKGTHLKECVQVLQELQSRKRASDLLEIRERYQKVEVCVNSHDSLYDFSCCYMITLISSNKIVSTGAINAITMPPRREPPTLEESMAAMVENISKLIASSAANTEKIIHTQTAALHDQKTQLDLVISQLATQFEQNSNLITTLAKHEPKPDKPETLPPNHAYQTEFERLGNCVVGLPADALLNCFISGLRKDIQEELAIQKPQTITQAIGLAKLIEDKYTDQQFRTKPNPPYLPNPSPIIPSSTNPPPAIPSNNSALLPTPSITPPSLPFNRLSPDALQKRRSVGLCFRCPEKYHPGHKCNPPQFLLIVDNEDFPNPPLLIDLSDNQHENPPPNDPSFPSHFDSTTQHQFLSLSTVAVFGVASPKTLRITGYIAGHPVTILVDTGSTHNIIQPRVASFLHIQVCSIPSFPVTVGNGDHLHCSGFCQDVTIHLNNQPFSIPLFVLPIEGADVVFGMAWPTPSSFAGLRAFLGLTSYYRRFVRHYSHIATPLTDLLQKNKFAWTDEANHAFESLKTAVTTLPVLALPDFAVVFDVTTDASNTCVGAVLSQHDKPIAFFSKKMWSKMWALSAYIRELYAITEAIKKRLHYLLGRKFRVFTDQQSLKRLMSQVIQTPDQRKWASKLLGYDFEVYYKPGKENKVADALSRIDDAQSLALSIPTFTWLHELRDYYTTTEEGLVYVHNRLLIPEVPALRLKLLQEYHSSTIGGHSGITATIRRIGGSFSWSHLREDVARFINDCTICQQTKYTTHKPYGLLQPLPVPNQVWEEITMDFITGLPPSNGKEAIWNANLEKISGYKGTHLKECVQVLQELQSRKRASDLLQVRERYKKDEYQGVVDLPSPSIPAAFFEDHKDS</sequence>
<name>A0AA38SRJ3_9ASTR</name>
<evidence type="ECO:0000256" key="2">
    <source>
        <dbReference type="ARBA" id="ARBA00022618"/>
    </source>
</evidence>
<evidence type="ECO:0000256" key="9">
    <source>
        <dbReference type="ARBA" id="ARBA00022908"/>
    </source>
</evidence>
<comment type="caution">
    <text evidence="18">The sequence shown here is derived from an EMBL/GenBank/DDBJ whole genome shotgun (WGS) entry which is preliminary data.</text>
</comment>
<keyword evidence="12" id="KW-0131">Cell cycle</keyword>
<dbReference type="SMART" id="SM01332">
    <property type="entry name" value="Cyclin_C"/>
    <property type="match status" value="1"/>
</dbReference>
<dbReference type="InterPro" id="IPR050951">
    <property type="entry name" value="Retrovirus_Pol_polyprotein"/>
</dbReference>
<keyword evidence="15" id="KW-1133">Transmembrane helix</keyword>
<dbReference type="Gene3D" id="1.10.340.70">
    <property type="match status" value="1"/>
</dbReference>
<feature type="region of interest" description="Disordered" evidence="14">
    <location>
        <begin position="1"/>
        <end position="24"/>
    </location>
</feature>
<dbReference type="Proteomes" id="UP001172457">
    <property type="component" value="Chromosome 8"/>
</dbReference>
<dbReference type="GO" id="GO:0051301">
    <property type="term" value="P:cell division"/>
    <property type="evidence" value="ECO:0007669"/>
    <property type="project" value="UniProtKB-KW"/>
</dbReference>
<dbReference type="Pfam" id="PF17921">
    <property type="entry name" value="Integrase_H2C2"/>
    <property type="match status" value="1"/>
</dbReference>
<dbReference type="Pfam" id="PF02984">
    <property type="entry name" value="Cyclin_C"/>
    <property type="match status" value="2"/>
</dbReference>
<dbReference type="PANTHER" id="PTHR37984:SF5">
    <property type="entry name" value="PROTEIN NYNRIN-LIKE"/>
    <property type="match status" value="1"/>
</dbReference>
<keyword evidence="6" id="KW-0255">Endonuclease</keyword>
<evidence type="ECO:0000256" key="8">
    <source>
        <dbReference type="ARBA" id="ARBA00022884"/>
    </source>
</evidence>
<keyword evidence="5" id="KW-0540">Nuclease</keyword>
<dbReference type="GO" id="GO:0004190">
    <property type="term" value="F:aspartic-type endopeptidase activity"/>
    <property type="evidence" value="ECO:0007669"/>
    <property type="project" value="InterPro"/>
</dbReference>
<reference evidence="18" key="1">
    <citation type="submission" date="2023-03" db="EMBL/GenBank/DDBJ databases">
        <title>Chromosome-scale reference genome and RAD-based genetic map of yellow starthistle (Centaurea solstitialis) reveal putative structural variation and QTLs associated with invader traits.</title>
        <authorList>
            <person name="Reatini B."/>
            <person name="Cang F.A."/>
            <person name="Jiang Q."/>
            <person name="Mckibben M.T.W."/>
            <person name="Barker M.S."/>
            <person name="Rieseberg L.H."/>
            <person name="Dlugosch K.M."/>
        </authorList>
    </citation>
    <scope>NUCLEOTIDE SEQUENCE</scope>
    <source>
        <strain evidence="18">CAN-66</strain>
        <tissue evidence="18">Leaf</tissue>
    </source>
</reference>
<keyword evidence="10 13" id="KW-0195">Cyclin</keyword>
<dbReference type="PANTHER" id="PTHR37984">
    <property type="entry name" value="PROTEIN CBG26694"/>
    <property type="match status" value="1"/>
</dbReference>
<feature type="transmembrane region" description="Helical" evidence="15">
    <location>
        <begin position="56"/>
        <end position="74"/>
    </location>
</feature>
<evidence type="ECO:0000259" key="16">
    <source>
        <dbReference type="SMART" id="SM00385"/>
    </source>
</evidence>
<dbReference type="InterPro" id="IPR036915">
    <property type="entry name" value="Cyclin-like_sf"/>
</dbReference>
<feature type="region of interest" description="Disordered" evidence="14">
    <location>
        <begin position="501"/>
        <end position="540"/>
    </location>
</feature>
<keyword evidence="7" id="KW-0460">Magnesium</keyword>
<dbReference type="SUPFAM" id="SSF56672">
    <property type="entry name" value="DNA/RNA polymerases"/>
    <property type="match status" value="1"/>
</dbReference>
<keyword evidence="2" id="KW-0132">Cell division</keyword>
<organism evidence="18 19">
    <name type="scientific">Centaurea solstitialis</name>
    <name type="common">yellow star-thistle</name>
    <dbReference type="NCBI Taxonomy" id="347529"/>
    <lineage>
        <taxon>Eukaryota</taxon>
        <taxon>Viridiplantae</taxon>
        <taxon>Streptophyta</taxon>
        <taxon>Embryophyta</taxon>
        <taxon>Tracheophyta</taxon>
        <taxon>Spermatophyta</taxon>
        <taxon>Magnoliopsida</taxon>
        <taxon>eudicotyledons</taxon>
        <taxon>Gunneridae</taxon>
        <taxon>Pentapetalae</taxon>
        <taxon>asterids</taxon>
        <taxon>campanulids</taxon>
        <taxon>Asterales</taxon>
        <taxon>Asteraceae</taxon>
        <taxon>Carduoideae</taxon>
        <taxon>Cardueae</taxon>
        <taxon>Centaureinae</taxon>
        <taxon>Centaurea</taxon>
    </lineage>
</organism>
<keyword evidence="15" id="KW-0472">Membrane</keyword>
<dbReference type="Gene3D" id="2.40.70.10">
    <property type="entry name" value="Acid Proteases"/>
    <property type="match status" value="1"/>
</dbReference>
<feature type="domain" description="Cyclin-like" evidence="16">
    <location>
        <begin position="106"/>
        <end position="192"/>
    </location>
</feature>
<dbReference type="GO" id="GO:0006508">
    <property type="term" value="P:proteolysis"/>
    <property type="evidence" value="ECO:0007669"/>
    <property type="project" value="InterPro"/>
</dbReference>
<dbReference type="Pfam" id="PF00134">
    <property type="entry name" value="Cyclin_N"/>
    <property type="match status" value="1"/>
</dbReference>
<dbReference type="SMART" id="SM00385">
    <property type="entry name" value="CYCLIN"/>
    <property type="match status" value="2"/>
</dbReference>
<feature type="compositionally biased region" description="Pro residues" evidence="14">
    <location>
        <begin position="506"/>
        <end position="528"/>
    </location>
</feature>
<keyword evidence="15" id="KW-0812">Transmembrane</keyword>
<evidence type="ECO:0000313" key="18">
    <source>
        <dbReference type="EMBL" id="KAJ9537912.1"/>
    </source>
</evidence>
<dbReference type="CDD" id="cd00303">
    <property type="entry name" value="retropepsin_like"/>
    <property type="match status" value="1"/>
</dbReference>
<proteinExistence type="inferred from homology"/>
<dbReference type="SUPFAM" id="SSF47954">
    <property type="entry name" value="Cyclin-like"/>
    <property type="match status" value="3"/>
</dbReference>
<dbReference type="GO" id="GO:0015074">
    <property type="term" value="P:DNA integration"/>
    <property type="evidence" value="ECO:0007669"/>
    <property type="project" value="UniProtKB-KW"/>
</dbReference>
<feature type="compositionally biased region" description="Low complexity" evidence="14">
    <location>
        <begin position="529"/>
        <end position="539"/>
    </location>
</feature>
<evidence type="ECO:0000256" key="13">
    <source>
        <dbReference type="RuleBase" id="RU000383"/>
    </source>
</evidence>
<evidence type="ECO:0000256" key="5">
    <source>
        <dbReference type="ARBA" id="ARBA00022722"/>
    </source>
</evidence>
<evidence type="ECO:0000256" key="4">
    <source>
        <dbReference type="ARBA" id="ARBA00022695"/>
    </source>
</evidence>
<keyword evidence="11" id="KW-0511">Multifunctional enzyme</keyword>
<gene>
    <name evidence="18" type="ORF">OSB04_030645</name>
</gene>